<dbReference type="Pfam" id="PF04069">
    <property type="entry name" value="OpuAC"/>
    <property type="match status" value="1"/>
</dbReference>
<proteinExistence type="predicted"/>
<accession>A0ABU0WFA6</accession>
<dbReference type="Gene3D" id="3.40.190.10">
    <property type="entry name" value="Periplasmic binding protein-like II"/>
    <property type="match status" value="1"/>
</dbReference>
<dbReference type="Gene3D" id="3.40.190.100">
    <property type="entry name" value="Glycine betaine-binding periplasmic protein, domain 2"/>
    <property type="match status" value="1"/>
</dbReference>
<evidence type="ECO:0000256" key="4">
    <source>
        <dbReference type="ARBA" id="ARBA00023136"/>
    </source>
</evidence>
<organism evidence="7 8">
    <name type="scientific">Azospirillum isscasi</name>
    <dbReference type="NCBI Taxonomy" id="3053926"/>
    <lineage>
        <taxon>Bacteria</taxon>
        <taxon>Pseudomonadati</taxon>
        <taxon>Pseudomonadota</taxon>
        <taxon>Alphaproteobacteria</taxon>
        <taxon>Rhodospirillales</taxon>
        <taxon>Azospirillaceae</taxon>
        <taxon>Azospirillum</taxon>
    </lineage>
</organism>
<dbReference type="Proteomes" id="UP001227317">
    <property type="component" value="Unassembled WGS sequence"/>
</dbReference>
<keyword evidence="2" id="KW-0813">Transport</keyword>
<keyword evidence="4" id="KW-0472">Membrane</keyword>
<gene>
    <name evidence="7" type="ORF">QSG27_03190</name>
</gene>
<evidence type="ECO:0000256" key="5">
    <source>
        <dbReference type="SAM" id="SignalP"/>
    </source>
</evidence>
<reference evidence="7 8" key="1">
    <citation type="submission" date="2023-06" db="EMBL/GenBank/DDBJ databases">
        <title>Azospirillum isscasensis sp.nov, a bacterium isolated from rhizosphere soil of rice.</title>
        <authorList>
            <person name="Wang H."/>
        </authorList>
    </citation>
    <scope>NUCLEOTIDE SEQUENCE [LARGE SCALE GENOMIC DNA]</scope>
    <source>
        <strain evidence="7 8">C340-1</strain>
    </source>
</reference>
<keyword evidence="8" id="KW-1185">Reference proteome</keyword>
<dbReference type="PANTHER" id="PTHR47737:SF1">
    <property type="entry name" value="GLYCINE BETAINE_PROLINE BETAINE TRANSPORT SYSTEM PERMEASE PROTEIN PROW"/>
    <property type="match status" value="1"/>
</dbReference>
<evidence type="ECO:0000313" key="7">
    <source>
        <dbReference type="EMBL" id="MDQ2101694.1"/>
    </source>
</evidence>
<feature type="domain" description="ABC-type glycine betaine transport system substrate-binding" evidence="6">
    <location>
        <begin position="33"/>
        <end position="280"/>
    </location>
</feature>
<protein>
    <submittedName>
        <fullName evidence="7">Glycine betaine ABC transporter substrate-binding protein</fullName>
    </submittedName>
</protein>
<keyword evidence="5" id="KW-0732">Signal</keyword>
<dbReference type="RefSeq" id="WP_306703701.1">
    <property type="nucleotide sequence ID" value="NZ_JAUJFI010000007.1"/>
</dbReference>
<comment type="subcellular location">
    <subcellularLocation>
        <location evidence="1">Cell membrane</location>
    </subcellularLocation>
</comment>
<evidence type="ECO:0000259" key="6">
    <source>
        <dbReference type="Pfam" id="PF04069"/>
    </source>
</evidence>
<comment type="caution">
    <text evidence="7">The sequence shown here is derived from an EMBL/GenBank/DDBJ whole genome shotgun (WGS) entry which is preliminary data.</text>
</comment>
<dbReference type="InterPro" id="IPR007210">
    <property type="entry name" value="ABC_Gly_betaine_transp_sub-bd"/>
</dbReference>
<dbReference type="PANTHER" id="PTHR47737">
    <property type="entry name" value="GLYCINE BETAINE/PROLINE BETAINE TRANSPORT SYSTEM PERMEASE PROTEIN PROW"/>
    <property type="match status" value="1"/>
</dbReference>
<dbReference type="SUPFAM" id="SSF53850">
    <property type="entry name" value="Periplasmic binding protein-like II"/>
    <property type="match status" value="1"/>
</dbReference>
<evidence type="ECO:0000256" key="3">
    <source>
        <dbReference type="ARBA" id="ARBA00022475"/>
    </source>
</evidence>
<evidence type="ECO:0000256" key="1">
    <source>
        <dbReference type="ARBA" id="ARBA00004236"/>
    </source>
</evidence>
<sequence length="298" mass="33195">MRRTFLKMMALGVAAVIGGTALSSAGAAAEDRKPVRIGWTAWSDAEAVTKLAQRLIQERLNQPVELVLADIGLQYQGLAKGDLDFMMMSWLPTTHASYLGKVGKDIVPLGMLYTRARLGWAVPDYVPEDQVKTIADLAKPEVREKLKGKIQGIDPGSGLMQVSEKALKGYGLTDYELVSASGAAMTAALGRAERREDWIAVTAWSPHWKFAKWKLRYLEDPKGSLGGLERVHVMARKNFYQDHPEVAEFLTRMYLPLEDLEKIMLEADVTSYEKAIDSYITNNRQRVDYWVTGAMPAS</sequence>
<evidence type="ECO:0000313" key="8">
    <source>
        <dbReference type="Proteomes" id="UP001227317"/>
    </source>
</evidence>
<dbReference type="CDD" id="cd13639">
    <property type="entry name" value="PBP2_OpuAC_like"/>
    <property type="match status" value="1"/>
</dbReference>
<keyword evidence="3" id="KW-1003">Cell membrane</keyword>
<name>A0ABU0WFA6_9PROT</name>
<feature type="signal peptide" evidence="5">
    <location>
        <begin position="1"/>
        <end position="29"/>
    </location>
</feature>
<evidence type="ECO:0000256" key="2">
    <source>
        <dbReference type="ARBA" id="ARBA00022448"/>
    </source>
</evidence>
<dbReference type="EMBL" id="JAUJFI010000007">
    <property type="protein sequence ID" value="MDQ2101694.1"/>
    <property type="molecule type" value="Genomic_DNA"/>
</dbReference>
<feature type="chain" id="PRO_5046784992" evidence="5">
    <location>
        <begin position="30"/>
        <end position="298"/>
    </location>
</feature>